<sequence length="62" mass="7361">MSPNRSQNPHRLKHIGLDQIWDDLRAGIQQGYTRWSMAMSRSMELYTHMCNYCTSVRQFNQA</sequence>
<proteinExistence type="predicted"/>
<dbReference type="Gene3D" id="1.20.1310.10">
    <property type="entry name" value="Cullin Repeats"/>
    <property type="match status" value="1"/>
</dbReference>
<evidence type="ECO:0000313" key="1">
    <source>
        <dbReference type="Ensembl" id="ENSCHIP00010008970.1"/>
    </source>
</evidence>
<dbReference type="InterPro" id="IPR016159">
    <property type="entry name" value="Cullin_repeat-like_dom_sf"/>
</dbReference>
<name>A0A8C2NRP6_CAPHI</name>
<accession>A0A8C2NRP6</accession>
<protein>
    <submittedName>
        <fullName evidence="1">Uncharacterized protein</fullName>
    </submittedName>
</protein>
<dbReference type="Ensembl" id="ENSCHIT00010012651.1">
    <property type="protein sequence ID" value="ENSCHIP00010008970.1"/>
    <property type="gene ID" value="ENSCHIG00010006677.1"/>
</dbReference>
<reference evidence="1" key="1">
    <citation type="submission" date="2019-03" db="EMBL/GenBank/DDBJ databases">
        <title>Genome sequencing and reference-guided assembly of Black Bengal Goat (Capra hircus).</title>
        <authorList>
            <person name="Siddiki A.Z."/>
            <person name="Baten A."/>
            <person name="Billah M."/>
            <person name="Alam M.A.U."/>
            <person name="Shawrob K.S.M."/>
            <person name="Saha S."/>
            <person name="Chowdhury M."/>
            <person name="Rahman A.H."/>
            <person name="Stear M."/>
            <person name="Miah G."/>
            <person name="Das G.B."/>
            <person name="Hossain M.M."/>
            <person name="Kumkum M."/>
            <person name="Islam M.S."/>
            <person name="Mollah A.M."/>
            <person name="Ahsan A."/>
            <person name="Tusar F."/>
            <person name="Khan M.K.I."/>
        </authorList>
    </citation>
    <scope>NUCLEOTIDE SEQUENCE [LARGE SCALE GENOMIC DNA]</scope>
</reference>
<dbReference type="SUPFAM" id="SSF74788">
    <property type="entry name" value="Cullin repeat-like"/>
    <property type="match status" value="1"/>
</dbReference>
<reference evidence="1" key="2">
    <citation type="submission" date="2025-08" db="UniProtKB">
        <authorList>
            <consortium name="Ensembl"/>
        </authorList>
    </citation>
    <scope>IDENTIFICATION</scope>
</reference>
<organism evidence="1">
    <name type="scientific">Capra hircus</name>
    <name type="common">Goat</name>
    <dbReference type="NCBI Taxonomy" id="9925"/>
    <lineage>
        <taxon>Eukaryota</taxon>
        <taxon>Metazoa</taxon>
        <taxon>Chordata</taxon>
        <taxon>Craniata</taxon>
        <taxon>Vertebrata</taxon>
        <taxon>Euteleostomi</taxon>
        <taxon>Mammalia</taxon>
        <taxon>Eutheria</taxon>
        <taxon>Laurasiatheria</taxon>
        <taxon>Artiodactyla</taxon>
        <taxon>Ruminantia</taxon>
        <taxon>Pecora</taxon>
        <taxon>Bovidae</taxon>
        <taxon>Caprinae</taxon>
        <taxon>Capra</taxon>
    </lineage>
</organism>
<dbReference type="AlphaFoldDB" id="A0A8C2NRP6"/>